<name>H2C2E7_9CREN</name>
<proteinExistence type="inferred from homology"/>
<keyword evidence="3" id="KW-0285">Flavoprotein</keyword>
<evidence type="ECO:0000313" key="7">
    <source>
        <dbReference type="Proteomes" id="UP000003980"/>
    </source>
</evidence>
<dbReference type="InterPro" id="IPR036188">
    <property type="entry name" value="FAD/NAD-bd_sf"/>
</dbReference>
<accession>H2C2E7</accession>
<sequence length="365" mass="41372">MRVAVLGGGITGLFVSKFLAEEGADVTLYEPQDLGHFSVHAAGLIEPYRFDRMNTTGMIVKMLKYMRRGVTSLRQLDGRWVLELLKTLNRDPPEEAWSTIREMAKFSLRYYREMAEVRNDFDYRDDGLLEVYRSREELERGEEEEKRSPFKARFEVVDLEGFAGAVFFPDLSRLATEKFVARISRELEERKVRVRREEGKVQGNKVNGEEYDVVVLSNGVWMRRELTLPLTAFKGYGAWVRGESKFKNAMVLAEEGVAISPLSDHVKVTAGFSADFSTQGSMDLLGKVADVVKAEEVLRYSQGFRPCSPDGFPIIGRRGDWVVVTGACRLGWSYGPAMGRWSADLVLGKVRSLGYLSRYVEENPT</sequence>
<evidence type="ECO:0000256" key="1">
    <source>
        <dbReference type="ARBA" id="ARBA00001974"/>
    </source>
</evidence>
<dbReference type="Gene3D" id="3.50.50.60">
    <property type="entry name" value="FAD/NAD(P)-binding domain"/>
    <property type="match status" value="2"/>
</dbReference>
<protein>
    <submittedName>
        <fullName evidence="6">Glycine/D-amino acid oxidase, deaminating</fullName>
    </submittedName>
</protein>
<dbReference type="SUPFAM" id="SSF51971">
    <property type="entry name" value="Nucleotide-binding domain"/>
    <property type="match status" value="1"/>
</dbReference>
<evidence type="ECO:0000256" key="2">
    <source>
        <dbReference type="ARBA" id="ARBA00009410"/>
    </source>
</evidence>
<dbReference type="eggNOG" id="arCOG00758">
    <property type="taxonomic scope" value="Archaea"/>
</dbReference>
<feature type="domain" description="FAD dependent oxidoreductase" evidence="5">
    <location>
        <begin position="2"/>
        <end position="345"/>
    </location>
</feature>
<dbReference type="HOGENOM" id="CLU_753592_0_0_2"/>
<dbReference type="PANTHER" id="PTHR13847">
    <property type="entry name" value="SARCOSINE DEHYDROGENASE-RELATED"/>
    <property type="match status" value="1"/>
</dbReference>
<dbReference type="GO" id="GO:0016491">
    <property type="term" value="F:oxidoreductase activity"/>
    <property type="evidence" value="ECO:0007669"/>
    <property type="project" value="UniProtKB-KW"/>
</dbReference>
<dbReference type="Gene3D" id="3.30.9.10">
    <property type="entry name" value="D-Amino Acid Oxidase, subunit A, domain 2"/>
    <property type="match status" value="1"/>
</dbReference>
<comment type="cofactor">
    <cofactor evidence="1">
        <name>FAD</name>
        <dbReference type="ChEBI" id="CHEBI:57692"/>
    </cofactor>
</comment>
<keyword evidence="4" id="KW-0560">Oxidoreductase</keyword>
<comment type="similarity">
    <text evidence="2">Belongs to the DadA oxidoreductase family.</text>
</comment>
<dbReference type="OrthoDB" id="168391at2157"/>
<evidence type="ECO:0000256" key="4">
    <source>
        <dbReference type="ARBA" id="ARBA00023002"/>
    </source>
</evidence>
<dbReference type="EMBL" id="JH597761">
    <property type="protein sequence ID" value="EHP70418.1"/>
    <property type="molecule type" value="Genomic_DNA"/>
</dbReference>
<dbReference type="Pfam" id="PF01266">
    <property type="entry name" value="DAO"/>
    <property type="match status" value="1"/>
</dbReference>
<dbReference type="InterPro" id="IPR006076">
    <property type="entry name" value="FAD-dep_OxRdtase"/>
</dbReference>
<keyword evidence="7" id="KW-1185">Reference proteome</keyword>
<organism evidence="6 7">
    <name type="scientific">Metallosphaera yellowstonensis MK1</name>
    <dbReference type="NCBI Taxonomy" id="671065"/>
    <lineage>
        <taxon>Archaea</taxon>
        <taxon>Thermoproteota</taxon>
        <taxon>Thermoprotei</taxon>
        <taxon>Sulfolobales</taxon>
        <taxon>Sulfolobaceae</taxon>
        <taxon>Metallosphaera</taxon>
    </lineage>
</organism>
<gene>
    <name evidence="6" type="ORF">MetMK1DRAFT_00009200</name>
</gene>
<dbReference type="STRING" id="671065.MetMK1DRAFT_00009200"/>
<dbReference type="AlphaFoldDB" id="H2C2E7"/>
<evidence type="ECO:0000313" key="6">
    <source>
        <dbReference type="EMBL" id="EHP70418.1"/>
    </source>
</evidence>
<dbReference type="GO" id="GO:0005737">
    <property type="term" value="C:cytoplasm"/>
    <property type="evidence" value="ECO:0007669"/>
    <property type="project" value="TreeGrafter"/>
</dbReference>
<dbReference type="Proteomes" id="UP000003980">
    <property type="component" value="Unassembled WGS sequence"/>
</dbReference>
<reference evidence="6 7" key="1">
    <citation type="submission" date="2012-01" db="EMBL/GenBank/DDBJ databases">
        <title>Improved High-Quality Draft sequence of Metallosphaera yellowstonensis MK1.</title>
        <authorList>
            <consortium name="US DOE Joint Genome Institute"/>
            <person name="Lucas S."/>
            <person name="Han J."/>
            <person name="Cheng J.-F."/>
            <person name="Goodwin L."/>
            <person name="Pitluck S."/>
            <person name="Peters L."/>
            <person name="Teshima H."/>
            <person name="Detter J.C."/>
            <person name="Han C."/>
            <person name="Tapia R."/>
            <person name="Land M."/>
            <person name="Hauser L."/>
            <person name="Kyrpides N."/>
            <person name="Kozubal M."/>
            <person name="Macur R.E."/>
            <person name="Jay Z."/>
            <person name="Inskeep W."/>
            <person name="Woyke T."/>
        </authorList>
    </citation>
    <scope>NUCLEOTIDE SEQUENCE [LARGE SCALE GENOMIC DNA]</scope>
    <source>
        <strain evidence="6 7">MK1</strain>
    </source>
</reference>
<evidence type="ECO:0000256" key="3">
    <source>
        <dbReference type="ARBA" id="ARBA00022630"/>
    </source>
</evidence>
<evidence type="ECO:0000259" key="5">
    <source>
        <dbReference type="Pfam" id="PF01266"/>
    </source>
</evidence>
<dbReference type="RefSeq" id="WP_009071154.1">
    <property type="nucleotide sequence ID" value="NZ_JH597761.1"/>
</dbReference>
<dbReference type="PANTHER" id="PTHR13847:SF286">
    <property type="entry name" value="D-AMINO ACID DEHYDROGENASE"/>
    <property type="match status" value="1"/>
</dbReference>